<dbReference type="InterPro" id="IPR051056">
    <property type="entry name" value="Glycosyl_Hydrolase_73"/>
</dbReference>
<dbReference type="InterPro" id="IPR036365">
    <property type="entry name" value="PGBD-like_sf"/>
</dbReference>
<dbReference type="SUPFAM" id="SSF47090">
    <property type="entry name" value="PGBD-like"/>
    <property type="match status" value="1"/>
</dbReference>
<keyword evidence="4" id="KW-1185">Reference proteome</keyword>
<dbReference type="EMBL" id="JAESWC010000002">
    <property type="protein sequence ID" value="MBL4935011.1"/>
    <property type="molecule type" value="Genomic_DNA"/>
</dbReference>
<dbReference type="Proteomes" id="UP000632377">
    <property type="component" value="Unassembled WGS sequence"/>
</dbReference>
<dbReference type="RefSeq" id="WP_202747636.1">
    <property type="nucleotide sequence ID" value="NZ_JAESWC010000002.1"/>
</dbReference>
<evidence type="ECO:0000313" key="3">
    <source>
        <dbReference type="EMBL" id="MBL4935011.1"/>
    </source>
</evidence>
<sequence>MDRKEFINSVKEGALKGYADYRILPSLTIAQAILESSWGSSQLSVRARNLFGIKAFSNWRGDKITLPTTEWYGDKKQVINSDFRAYDSFNESIEDHSKLLSSVRYTPVRECSNYKEACRKIYECGYATDPAYPEKLVRIIEENKLYDFDNSEVLPEVSVATKEDKTLKFQRLCNSLGIRDYEGKALAEDNKLGPRTRSCIGKMLVLKEGSKGEAVRFVQEIVKAVPVDGSFGPITKKCVMEYQRAKNIEVDGIVGTQTWTTIVTT</sequence>
<proteinExistence type="predicted"/>
<dbReference type="Gene3D" id="4.10.80.30">
    <property type="entry name" value="DNA polymerase, domain 6"/>
    <property type="match status" value="1"/>
</dbReference>
<dbReference type="Gene3D" id="1.10.530.10">
    <property type="match status" value="1"/>
</dbReference>
<keyword evidence="1" id="KW-0378">Hydrolase</keyword>
<organism evidence="3 4">
    <name type="scientific">Clostridium rhizosphaerae</name>
    <dbReference type="NCBI Taxonomy" id="2803861"/>
    <lineage>
        <taxon>Bacteria</taxon>
        <taxon>Bacillati</taxon>
        <taxon>Bacillota</taxon>
        <taxon>Clostridia</taxon>
        <taxon>Eubacteriales</taxon>
        <taxon>Clostridiaceae</taxon>
        <taxon>Clostridium</taxon>
    </lineage>
</organism>
<dbReference type="PANTHER" id="PTHR33308">
    <property type="entry name" value="PEPTIDOGLYCAN HYDROLASE FLGJ"/>
    <property type="match status" value="1"/>
</dbReference>
<dbReference type="InterPro" id="IPR002477">
    <property type="entry name" value="Peptidoglycan-bd-like"/>
</dbReference>
<feature type="domain" description="Mannosyl-glycoprotein endo-beta-N-acetylglucosamidase-like" evidence="2">
    <location>
        <begin position="1"/>
        <end position="149"/>
    </location>
</feature>
<evidence type="ECO:0000259" key="2">
    <source>
        <dbReference type="SMART" id="SM00047"/>
    </source>
</evidence>
<accession>A0ABS1T6N6</accession>
<name>A0ABS1T6N6_9CLOT</name>
<protein>
    <submittedName>
        <fullName evidence="3">Glucosaminidase domain-containing protein</fullName>
    </submittedName>
</protein>
<dbReference type="InterPro" id="IPR002901">
    <property type="entry name" value="MGlyc_endo_b_GlcNAc-like_dom"/>
</dbReference>
<evidence type="ECO:0000256" key="1">
    <source>
        <dbReference type="ARBA" id="ARBA00022801"/>
    </source>
</evidence>
<dbReference type="Gene3D" id="1.10.101.10">
    <property type="entry name" value="PGBD-like superfamily/PGBD"/>
    <property type="match status" value="1"/>
</dbReference>
<reference evidence="3 4" key="1">
    <citation type="submission" date="2021-01" db="EMBL/GenBank/DDBJ databases">
        <title>Genome public.</title>
        <authorList>
            <person name="Liu C."/>
            <person name="Sun Q."/>
        </authorList>
    </citation>
    <scope>NUCLEOTIDE SEQUENCE [LARGE SCALE GENOMIC DNA]</scope>
    <source>
        <strain evidence="3 4">YIM B02515</strain>
    </source>
</reference>
<dbReference type="Pfam" id="PF01832">
    <property type="entry name" value="Glucosaminidase"/>
    <property type="match status" value="1"/>
</dbReference>
<evidence type="ECO:0000313" key="4">
    <source>
        <dbReference type="Proteomes" id="UP000632377"/>
    </source>
</evidence>
<dbReference type="SMART" id="SM00047">
    <property type="entry name" value="LYZ2"/>
    <property type="match status" value="1"/>
</dbReference>
<dbReference type="Pfam" id="PF01471">
    <property type="entry name" value="PG_binding_1"/>
    <property type="match status" value="1"/>
</dbReference>
<comment type="caution">
    <text evidence="3">The sequence shown here is derived from an EMBL/GenBank/DDBJ whole genome shotgun (WGS) entry which is preliminary data.</text>
</comment>
<dbReference type="PANTHER" id="PTHR33308:SF9">
    <property type="entry name" value="PEPTIDOGLYCAN HYDROLASE FLGJ"/>
    <property type="match status" value="1"/>
</dbReference>
<gene>
    <name evidence="3" type="ORF">JK636_04475</name>
</gene>
<dbReference type="InterPro" id="IPR036366">
    <property type="entry name" value="PGBDSf"/>
</dbReference>